<sequence length="349" mass="39188">MRRTCCVYRRVLRRHWANTTVTEGPSQLSSMQSAVSLSGGMCGEASSLAMQLLRRHRQQQHERAHDSTHSYNHEPAVSPLSGYGKTAVIQRLARLTNVEDVGTEALLRATDDEWESRIALERAPTRLGALRRLQSSASGKSVSRRRSRATRGLAGKEEDIGDDRSLVGFDSVPRRYDAVVPSGNVPDAVSAAAASKSWKMNLVANLTRSGTLRGVTAWNERCERQHEWQRVREFMFSGRGDSTRVDLRCQPEHSRRDNSESAVLCPSTKGFYTSLAFHRYCRSFGSGKISSEAFMIDPALYYVLGNLNTTADESLEEVHKKAEELHHRYNNECHMRTDTVKENTGLCRV</sequence>
<evidence type="ECO:0000313" key="3">
    <source>
        <dbReference type="Proteomes" id="UP000195570"/>
    </source>
</evidence>
<feature type="region of interest" description="Disordered" evidence="1">
    <location>
        <begin position="57"/>
        <end position="79"/>
    </location>
</feature>
<dbReference type="VEuPathDB" id="TriTrypDB:TEOVI_000464500"/>
<evidence type="ECO:0000313" key="2">
    <source>
        <dbReference type="EMBL" id="SCU73145.1"/>
    </source>
</evidence>
<protein>
    <submittedName>
        <fullName evidence="2">Uncharacterized protein</fullName>
    </submittedName>
</protein>
<keyword evidence="3" id="KW-1185">Reference proteome</keyword>
<accession>A0A1G4IL91</accession>
<dbReference type="GeneID" id="92378585"/>
<evidence type="ECO:0000256" key="1">
    <source>
        <dbReference type="SAM" id="MobiDB-lite"/>
    </source>
</evidence>
<proteinExistence type="predicted"/>
<gene>
    <name evidence="2" type="ORF">TEOVI_000464500</name>
</gene>
<dbReference type="Proteomes" id="UP000195570">
    <property type="component" value="Unassembled WGS sequence"/>
</dbReference>
<feature type="compositionally biased region" description="Basic and acidic residues" evidence="1">
    <location>
        <begin position="59"/>
        <end position="72"/>
    </location>
</feature>
<dbReference type="RefSeq" id="XP_067083549.1">
    <property type="nucleotide sequence ID" value="XM_067227448.1"/>
</dbReference>
<dbReference type="AlphaFoldDB" id="A0A1G4IL91"/>
<reference evidence="2" key="1">
    <citation type="submission" date="2016-09" db="EMBL/GenBank/DDBJ databases">
        <authorList>
            <person name="Hebert L."/>
            <person name="Moumen B."/>
        </authorList>
    </citation>
    <scope>NUCLEOTIDE SEQUENCE [LARGE SCALE GENOMIC DNA]</scope>
    <source>
        <strain evidence="2">OVI</strain>
    </source>
</reference>
<feature type="region of interest" description="Disordered" evidence="1">
    <location>
        <begin position="132"/>
        <end position="157"/>
    </location>
</feature>
<organism evidence="2 3">
    <name type="scientific">Trypanosoma equiperdum</name>
    <dbReference type="NCBI Taxonomy" id="5694"/>
    <lineage>
        <taxon>Eukaryota</taxon>
        <taxon>Discoba</taxon>
        <taxon>Euglenozoa</taxon>
        <taxon>Kinetoplastea</taxon>
        <taxon>Metakinetoplastina</taxon>
        <taxon>Trypanosomatida</taxon>
        <taxon>Trypanosomatidae</taxon>
        <taxon>Trypanosoma</taxon>
    </lineage>
</organism>
<name>A0A1G4IL91_TRYEQ</name>
<comment type="caution">
    <text evidence="2">The sequence shown here is derived from an EMBL/GenBank/DDBJ whole genome shotgun (WGS) entry which is preliminary data.</text>
</comment>
<dbReference type="EMBL" id="CZPT02002003">
    <property type="protein sequence ID" value="SCU73145.1"/>
    <property type="molecule type" value="Genomic_DNA"/>
</dbReference>